<reference evidence="6 7" key="1">
    <citation type="submission" date="2017-07" db="EMBL/GenBank/DDBJ databases">
        <title>Complete Genome Sequence of the cosmetic ferment Vitreoscilla filiformis (ATCC15551).</title>
        <authorList>
            <person name="Contreras S."/>
            <person name="Sagory-Zalkind P."/>
            <person name="Blanquart H."/>
            <person name="Iltis A."/>
            <person name="Morand S.C."/>
        </authorList>
    </citation>
    <scope>NUCLEOTIDE SEQUENCE [LARGE SCALE GENOMIC DNA]</scope>
    <source>
        <strain evidence="6 7">ATCC 15551</strain>
    </source>
</reference>
<evidence type="ECO:0000256" key="3">
    <source>
        <dbReference type="PROSITE-ProRule" id="PRU00169"/>
    </source>
</evidence>
<dbReference type="Pfam" id="PF00196">
    <property type="entry name" value="GerE"/>
    <property type="match status" value="1"/>
</dbReference>
<dbReference type="CDD" id="cd17535">
    <property type="entry name" value="REC_NarL-like"/>
    <property type="match status" value="1"/>
</dbReference>
<dbReference type="InterPro" id="IPR016032">
    <property type="entry name" value="Sig_transdc_resp-reg_C-effctor"/>
</dbReference>
<dbReference type="Gene3D" id="3.40.50.2300">
    <property type="match status" value="1"/>
</dbReference>
<dbReference type="OrthoDB" id="9780593at2"/>
<dbReference type="KEGG" id="vff:VITFI_CDS0193"/>
<feature type="domain" description="Response regulatory" evidence="5">
    <location>
        <begin position="3"/>
        <end position="119"/>
    </location>
</feature>
<dbReference type="Proteomes" id="UP000199729">
    <property type="component" value="Chromosome"/>
</dbReference>
<dbReference type="PRINTS" id="PR00038">
    <property type="entry name" value="HTHLUXR"/>
</dbReference>
<dbReference type="SUPFAM" id="SSF52172">
    <property type="entry name" value="CheY-like"/>
    <property type="match status" value="1"/>
</dbReference>
<dbReference type="SUPFAM" id="SSF46894">
    <property type="entry name" value="C-terminal effector domain of the bipartite response regulators"/>
    <property type="match status" value="1"/>
</dbReference>
<dbReference type="GO" id="GO:0003677">
    <property type="term" value="F:DNA binding"/>
    <property type="evidence" value="ECO:0007669"/>
    <property type="project" value="UniProtKB-KW"/>
</dbReference>
<dbReference type="SMART" id="SM00448">
    <property type="entry name" value="REC"/>
    <property type="match status" value="1"/>
</dbReference>
<keyword evidence="2" id="KW-0238">DNA-binding</keyword>
<dbReference type="SMART" id="SM00421">
    <property type="entry name" value="HTH_LUXR"/>
    <property type="match status" value="1"/>
</dbReference>
<dbReference type="InterPro" id="IPR058245">
    <property type="entry name" value="NreC/VraR/RcsB-like_REC"/>
</dbReference>
<feature type="modified residue" description="4-aspartylphosphate" evidence="3">
    <location>
        <position position="54"/>
    </location>
</feature>
<evidence type="ECO:0000313" key="7">
    <source>
        <dbReference type="Proteomes" id="UP000199729"/>
    </source>
</evidence>
<evidence type="ECO:0000313" key="6">
    <source>
        <dbReference type="EMBL" id="ASM75972.1"/>
    </source>
</evidence>
<keyword evidence="1 3" id="KW-0597">Phosphoprotein</keyword>
<gene>
    <name evidence="6" type="ORF">VITFI_CDS0193</name>
</gene>
<dbReference type="GO" id="GO:0006355">
    <property type="term" value="P:regulation of DNA-templated transcription"/>
    <property type="evidence" value="ECO:0007669"/>
    <property type="project" value="InterPro"/>
</dbReference>
<dbReference type="PANTHER" id="PTHR43214:SF43">
    <property type="entry name" value="TWO-COMPONENT RESPONSE REGULATOR"/>
    <property type="match status" value="1"/>
</dbReference>
<name>A0A221KAD4_VITFI</name>
<keyword evidence="7" id="KW-1185">Reference proteome</keyword>
<dbReference type="RefSeq" id="WP_089415403.1">
    <property type="nucleotide sequence ID" value="NZ_CP022423.1"/>
</dbReference>
<evidence type="ECO:0000256" key="1">
    <source>
        <dbReference type="ARBA" id="ARBA00022553"/>
    </source>
</evidence>
<dbReference type="AlphaFoldDB" id="A0A221KAD4"/>
<dbReference type="InterPro" id="IPR000792">
    <property type="entry name" value="Tscrpt_reg_LuxR_C"/>
</dbReference>
<protein>
    <submittedName>
        <fullName evidence="6">LuxR family transcriptional regulator</fullName>
    </submittedName>
</protein>
<organism evidence="6 7">
    <name type="scientific">Vitreoscilla filiformis</name>
    <dbReference type="NCBI Taxonomy" id="63"/>
    <lineage>
        <taxon>Bacteria</taxon>
        <taxon>Pseudomonadati</taxon>
        <taxon>Pseudomonadota</taxon>
        <taxon>Betaproteobacteria</taxon>
        <taxon>Neisseriales</taxon>
        <taxon>Neisseriaceae</taxon>
        <taxon>Vitreoscilla</taxon>
    </lineage>
</organism>
<sequence length="215" mass="23676">MIHVLLVDDHAVVRQGYRRLIEAEPDMQVCAEAEDAQQACQLAAQHEPDVGVVDLNLGGSSGLEAIRRMKLRQPLLRLMVFSMYDDPSHVTQALRAGAQSYLSKCCHPEEMVQGIRRTADGERVLSSDVAQALAQEHIEGEHLLARLTPREFEILRLAVQGHDPVQVAQLLHLSAKTVSNHLSLVRAKLEVSNDLQLLRLAARHGLVALADAPGM</sequence>
<accession>A0A221KAD4</accession>
<dbReference type="GO" id="GO:0000160">
    <property type="term" value="P:phosphorelay signal transduction system"/>
    <property type="evidence" value="ECO:0007669"/>
    <property type="project" value="InterPro"/>
</dbReference>
<dbReference type="PANTHER" id="PTHR43214">
    <property type="entry name" value="TWO-COMPONENT RESPONSE REGULATOR"/>
    <property type="match status" value="1"/>
</dbReference>
<dbReference type="InterPro" id="IPR039420">
    <property type="entry name" value="WalR-like"/>
</dbReference>
<dbReference type="Pfam" id="PF00072">
    <property type="entry name" value="Response_reg"/>
    <property type="match status" value="1"/>
</dbReference>
<evidence type="ECO:0000256" key="2">
    <source>
        <dbReference type="ARBA" id="ARBA00023125"/>
    </source>
</evidence>
<dbReference type="InterPro" id="IPR001789">
    <property type="entry name" value="Sig_transdc_resp-reg_receiver"/>
</dbReference>
<evidence type="ECO:0000259" key="4">
    <source>
        <dbReference type="PROSITE" id="PS50043"/>
    </source>
</evidence>
<dbReference type="EMBL" id="CP022423">
    <property type="protein sequence ID" value="ASM75972.1"/>
    <property type="molecule type" value="Genomic_DNA"/>
</dbReference>
<dbReference type="CDD" id="cd06170">
    <property type="entry name" value="LuxR_C_like"/>
    <property type="match status" value="1"/>
</dbReference>
<dbReference type="InterPro" id="IPR011006">
    <property type="entry name" value="CheY-like_superfamily"/>
</dbReference>
<proteinExistence type="predicted"/>
<evidence type="ECO:0000259" key="5">
    <source>
        <dbReference type="PROSITE" id="PS50110"/>
    </source>
</evidence>
<feature type="domain" description="HTH luxR-type" evidence="4">
    <location>
        <begin position="140"/>
        <end position="205"/>
    </location>
</feature>
<dbReference type="PROSITE" id="PS50110">
    <property type="entry name" value="RESPONSE_REGULATORY"/>
    <property type="match status" value="1"/>
</dbReference>
<dbReference type="PROSITE" id="PS50043">
    <property type="entry name" value="HTH_LUXR_2"/>
    <property type="match status" value="1"/>
</dbReference>